<keyword evidence="10" id="KW-0408">Iron</keyword>
<dbReference type="GO" id="GO:0005886">
    <property type="term" value="C:plasma membrane"/>
    <property type="evidence" value="ECO:0007669"/>
    <property type="project" value="UniProtKB-SubCell"/>
</dbReference>
<comment type="similarity">
    <text evidence="12">Belongs to the cytochrome b561 family.</text>
</comment>
<dbReference type="GO" id="GO:0020037">
    <property type="term" value="F:heme binding"/>
    <property type="evidence" value="ECO:0007669"/>
    <property type="project" value="TreeGrafter"/>
</dbReference>
<dbReference type="GO" id="GO:0046872">
    <property type="term" value="F:metal ion binding"/>
    <property type="evidence" value="ECO:0007669"/>
    <property type="project" value="UniProtKB-KW"/>
</dbReference>
<keyword evidence="9 13" id="KW-1133">Transmembrane helix</keyword>
<sequence length="184" mass="20481">MFKNSPASYGLIAIILHWLMALTIFGLFGLGLYMVELTYYDSWYKGSLDLHKSIGLTLAAVFLFRILWRTFSTQPKPLGTNKAMNQIAHTAHIIMYVILAVIVVAGYLISTADGRAIEVFTLFNVPAINFTFDGQADIAGEVHYYAACTLIGFAVLHALGALKHHFIDKDKTLIRMIKPINAKN</sequence>
<protein>
    <submittedName>
        <fullName evidence="15">Cytochrome b561</fullName>
    </submittedName>
</protein>
<dbReference type="InterPro" id="IPR016174">
    <property type="entry name" value="Di-haem_cyt_TM"/>
</dbReference>
<keyword evidence="7" id="KW-0479">Metal-binding</keyword>
<feature type="transmembrane region" description="Helical" evidence="13">
    <location>
        <begin position="7"/>
        <end position="30"/>
    </location>
</feature>
<comment type="subcellular location">
    <subcellularLocation>
        <location evidence="2">Cell membrane</location>
        <topology evidence="2">Multi-pass membrane protein</topology>
    </subcellularLocation>
</comment>
<dbReference type="AlphaFoldDB" id="A0A0U2VH76"/>
<dbReference type="InterPro" id="IPR052168">
    <property type="entry name" value="Cytochrome_b561_oxidase"/>
</dbReference>
<evidence type="ECO:0000256" key="8">
    <source>
        <dbReference type="ARBA" id="ARBA00022982"/>
    </source>
</evidence>
<dbReference type="OrthoDB" id="9793784at2"/>
<evidence type="ECO:0000256" key="1">
    <source>
        <dbReference type="ARBA" id="ARBA00001970"/>
    </source>
</evidence>
<evidence type="ECO:0000256" key="11">
    <source>
        <dbReference type="ARBA" id="ARBA00023136"/>
    </source>
</evidence>
<evidence type="ECO:0000256" key="4">
    <source>
        <dbReference type="ARBA" id="ARBA00022475"/>
    </source>
</evidence>
<keyword evidence="8" id="KW-0249">Electron transport</keyword>
<organism evidence="15">
    <name type="scientific">Pseudoalteromonas translucida KMM 520</name>
    <dbReference type="NCBI Taxonomy" id="1315283"/>
    <lineage>
        <taxon>Bacteria</taxon>
        <taxon>Pseudomonadati</taxon>
        <taxon>Pseudomonadota</taxon>
        <taxon>Gammaproteobacteria</taxon>
        <taxon>Alteromonadales</taxon>
        <taxon>Pseudoalteromonadaceae</taxon>
        <taxon>Pseudoalteromonas</taxon>
    </lineage>
</organism>
<evidence type="ECO:0000259" key="14">
    <source>
        <dbReference type="Pfam" id="PF01292"/>
    </source>
</evidence>
<dbReference type="GO" id="GO:0022904">
    <property type="term" value="P:respiratory electron transport chain"/>
    <property type="evidence" value="ECO:0007669"/>
    <property type="project" value="InterPro"/>
</dbReference>
<keyword evidence="11 13" id="KW-0472">Membrane</keyword>
<keyword evidence="4" id="KW-1003">Cell membrane</keyword>
<evidence type="ECO:0000256" key="10">
    <source>
        <dbReference type="ARBA" id="ARBA00023004"/>
    </source>
</evidence>
<dbReference type="Gene3D" id="1.20.950.20">
    <property type="entry name" value="Transmembrane di-heme cytochromes, Chain C"/>
    <property type="match status" value="1"/>
</dbReference>
<dbReference type="Pfam" id="PF01292">
    <property type="entry name" value="Ni_hydr_CYTB"/>
    <property type="match status" value="1"/>
</dbReference>
<keyword evidence="5" id="KW-0349">Heme</keyword>
<evidence type="ECO:0000256" key="2">
    <source>
        <dbReference type="ARBA" id="ARBA00004651"/>
    </source>
</evidence>
<dbReference type="GO" id="GO:0009055">
    <property type="term" value="F:electron transfer activity"/>
    <property type="evidence" value="ECO:0007669"/>
    <property type="project" value="InterPro"/>
</dbReference>
<gene>
    <name evidence="15" type="primary">cybB</name>
    <name evidence="15" type="ORF">PTRA_a1639</name>
</gene>
<keyword evidence="3" id="KW-0813">Transport</keyword>
<feature type="transmembrane region" description="Helical" evidence="13">
    <location>
        <begin position="50"/>
        <end position="68"/>
    </location>
</feature>
<dbReference type="Proteomes" id="UP000065261">
    <property type="component" value="Chromosome I"/>
</dbReference>
<evidence type="ECO:0000256" key="6">
    <source>
        <dbReference type="ARBA" id="ARBA00022692"/>
    </source>
</evidence>
<dbReference type="RefSeq" id="WP_058374546.1">
    <property type="nucleotide sequence ID" value="NZ_CP011034.1"/>
</dbReference>
<proteinExistence type="inferred from homology"/>
<dbReference type="SUPFAM" id="SSF81342">
    <property type="entry name" value="Transmembrane di-heme cytochromes"/>
    <property type="match status" value="1"/>
</dbReference>
<evidence type="ECO:0000256" key="12">
    <source>
        <dbReference type="ARBA" id="ARBA00037975"/>
    </source>
</evidence>
<dbReference type="PATRIC" id="fig|1315283.4.peg.1413"/>
<comment type="cofactor">
    <cofactor evidence="1">
        <name>heme b</name>
        <dbReference type="ChEBI" id="CHEBI:60344"/>
    </cofactor>
</comment>
<dbReference type="KEGG" id="ptn:PTRA_a1639"/>
<feature type="transmembrane region" description="Helical" evidence="13">
    <location>
        <begin position="142"/>
        <end position="162"/>
    </location>
</feature>
<dbReference type="EMBL" id="CP011034">
    <property type="protein sequence ID" value="ALS32821.1"/>
    <property type="molecule type" value="Genomic_DNA"/>
</dbReference>
<dbReference type="PANTHER" id="PTHR30529:SF1">
    <property type="entry name" value="CYTOCHROME B561 HOMOLOG 2"/>
    <property type="match status" value="1"/>
</dbReference>
<dbReference type="InterPro" id="IPR011577">
    <property type="entry name" value="Cyt_b561_bac/Ni-Hgenase"/>
</dbReference>
<evidence type="ECO:0000256" key="13">
    <source>
        <dbReference type="SAM" id="Phobius"/>
    </source>
</evidence>
<feature type="transmembrane region" description="Helical" evidence="13">
    <location>
        <begin position="89"/>
        <end position="109"/>
    </location>
</feature>
<evidence type="ECO:0000313" key="16">
    <source>
        <dbReference type="Proteomes" id="UP000065261"/>
    </source>
</evidence>
<reference evidence="15 16" key="1">
    <citation type="submission" date="2015-03" db="EMBL/GenBank/DDBJ databases">
        <authorList>
            <person name="Murphy D."/>
        </authorList>
    </citation>
    <scope>NUCLEOTIDE SEQUENCE [LARGE SCALE GENOMIC DNA]</scope>
    <source>
        <strain evidence="15 16">KMM 520</strain>
    </source>
</reference>
<accession>A0A0U2VH76</accession>
<name>A0A0U2VH76_9GAMM</name>
<evidence type="ECO:0000256" key="9">
    <source>
        <dbReference type="ARBA" id="ARBA00022989"/>
    </source>
</evidence>
<evidence type="ECO:0000256" key="5">
    <source>
        <dbReference type="ARBA" id="ARBA00022617"/>
    </source>
</evidence>
<feature type="domain" description="Cytochrome b561 bacterial/Ni-hydrogenase" evidence="14">
    <location>
        <begin position="9"/>
        <end position="178"/>
    </location>
</feature>
<evidence type="ECO:0000313" key="15">
    <source>
        <dbReference type="EMBL" id="ALS32821.1"/>
    </source>
</evidence>
<keyword evidence="6 13" id="KW-0812">Transmembrane</keyword>
<evidence type="ECO:0000256" key="7">
    <source>
        <dbReference type="ARBA" id="ARBA00022723"/>
    </source>
</evidence>
<dbReference type="PANTHER" id="PTHR30529">
    <property type="entry name" value="CYTOCHROME B561"/>
    <property type="match status" value="1"/>
</dbReference>
<evidence type="ECO:0000256" key="3">
    <source>
        <dbReference type="ARBA" id="ARBA00022448"/>
    </source>
</evidence>